<protein>
    <recommendedName>
        <fullName evidence="1">NACHT domain-containing protein</fullName>
    </recommendedName>
</protein>
<dbReference type="EMBL" id="AP024525">
    <property type="protein sequence ID" value="BCT76200.1"/>
    <property type="molecule type" value="Genomic_DNA"/>
</dbReference>
<gene>
    <name evidence="2" type="ORF">SCMU_20420</name>
</gene>
<dbReference type="Gene3D" id="3.40.50.300">
    <property type="entry name" value="P-loop containing nucleotide triphosphate hydrolases"/>
    <property type="match status" value="1"/>
</dbReference>
<dbReference type="InterPro" id="IPR027417">
    <property type="entry name" value="P-loop_NTPase"/>
</dbReference>
<proteinExistence type="predicted"/>
<dbReference type="Pfam" id="PF05729">
    <property type="entry name" value="NACHT"/>
    <property type="match status" value="1"/>
</dbReference>
<organism evidence="2 3">
    <name type="scientific">Sinomonas cyclohexanicum</name>
    <name type="common">Corynebacterium cyclohexanicum</name>
    <dbReference type="NCBI Taxonomy" id="322009"/>
    <lineage>
        <taxon>Bacteria</taxon>
        <taxon>Bacillati</taxon>
        <taxon>Actinomycetota</taxon>
        <taxon>Actinomycetes</taxon>
        <taxon>Micrococcales</taxon>
        <taxon>Micrococcaceae</taxon>
        <taxon>Sinomonas</taxon>
    </lineage>
</organism>
<dbReference type="SUPFAM" id="SSF52540">
    <property type="entry name" value="P-loop containing nucleoside triphosphate hydrolases"/>
    <property type="match status" value="1"/>
</dbReference>
<keyword evidence="3" id="KW-1185">Reference proteome</keyword>
<feature type="domain" description="NACHT" evidence="1">
    <location>
        <begin position="7"/>
        <end position="198"/>
    </location>
</feature>
<reference evidence="2 3" key="1">
    <citation type="journal article" date="2021" name="J. Biosci. Bioeng.">
        <title>Identification and characterization of a chc gene cluster responsible for the aromatization pathway of cyclohexanecarboxylate degradation in Sinomonas cyclohexanicum ATCC 51369.</title>
        <authorList>
            <person name="Yamamoto T."/>
            <person name="Hasegawa Y."/>
            <person name="Lau P.C.K."/>
            <person name="Iwaki H."/>
        </authorList>
    </citation>
    <scope>NUCLEOTIDE SEQUENCE [LARGE SCALE GENOMIC DNA]</scope>
    <source>
        <strain evidence="2 3">ATCC 51369</strain>
    </source>
</reference>
<evidence type="ECO:0000313" key="2">
    <source>
        <dbReference type="EMBL" id="BCT76200.1"/>
    </source>
</evidence>
<evidence type="ECO:0000313" key="3">
    <source>
        <dbReference type="Proteomes" id="UP001319861"/>
    </source>
</evidence>
<dbReference type="Proteomes" id="UP001319861">
    <property type="component" value="Chromosome"/>
</dbReference>
<dbReference type="InterPro" id="IPR007111">
    <property type="entry name" value="NACHT_NTPase"/>
</dbReference>
<accession>A0ABM7PVB8</accession>
<name>A0ABM7PVB8_SINCY</name>
<evidence type="ECO:0000259" key="1">
    <source>
        <dbReference type="Pfam" id="PF05729"/>
    </source>
</evidence>
<sequence>MEDKSHVVIVGGPGQGKSTLSQLICQAYRISILRDRDPNALDFRQKELIKSLDAHIFDTLRVPEPRNKRWPIHLRLSEFSDEIVHGGADSLLKFIAKKINETGQDSSVDPAGLKEWLRTWPWLLVLDGLDEVPSMFARDRIVTTLENFLTDCRAEGYDVFIVATTRPHGYTDEMSPDVYQHLQLMPLDQSRARAYVNQLTNVRYGSDPDAVRRIGGHLNSAFMSAATAKLMTTPLQLTIMTILMAKRQKLPQSRHQLFSSYFEVIYDREANKELGDLGDLFVSQRRSIEYIHQKAGFTLHQRAEQVGYADALLSRDELAEMIYRRFKVDEQYDHQRAYLMSRDLMKVATERLVLLVPRVADHFGFEIRSLQEFMAAAFFFYDGESEAFLPLSVTLKSAHWRNSWLLAAGRAFDDRQSMREGVVGLVEGLSSESRIIRAAGTGPSLSVDILADGLAHTAPKFSRRLIKLGLDFLDLPPGVHSSGLHQALRAAAESDRESRELIQDKLRLGLKSSGASRISSILALASWRRSAELRESSRLLLAPVLARVEDPAAAALIWAAKTTGELDMLSGWEKRDLIPAETRNLAEVLDSAVKRGVRTKLLPRLRRIMARRMYYRDTDFWTIDWDLSNSADFSALLYADDRVREWTAETVLEVGYDLLAIGSFFSSELANLVALEPVKWPDRWEPIVEISRTDSVASPRRAER</sequence>